<dbReference type="InterPro" id="IPR036097">
    <property type="entry name" value="HisK_dim/P_sf"/>
</dbReference>
<dbReference type="InterPro" id="IPR001610">
    <property type="entry name" value="PAC"/>
</dbReference>
<evidence type="ECO:0000259" key="19">
    <source>
        <dbReference type="PROSITE" id="PS50113"/>
    </source>
</evidence>
<reference evidence="20 21" key="1">
    <citation type="submission" date="2020-08" db="EMBL/GenBank/DDBJ databases">
        <title>Genomic Encyclopedia of Type Strains, Phase IV (KMG-IV): sequencing the most valuable type-strain genomes for metagenomic binning, comparative biology and taxonomic classification.</title>
        <authorList>
            <person name="Goeker M."/>
        </authorList>
    </citation>
    <scope>NUCLEOTIDE SEQUENCE [LARGE SCALE GENOMIC DNA]</scope>
    <source>
        <strain evidence="20 21">DSM 102850</strain>
    </source>
</reference>
<dbReference type="InterPro" id="IPR036890">
    <property type="entry name" value="HATPase_C_sf"/>
</dbReference>
<keyword evidence="7" id="KW-0547">Nucleotide-binding</keyword>
<dbReference type="Proteomes" id="UP000563524">
    <property type="component" value="Unassembled WGS sequence"/>
</dbReference>
<dbReference type="PANTHER" id="PTHR45339:SF1">
    <property type="entry name" value="HYBRID SIGNAL TRANSDUCTION HISTIDINE KINASE J"/>
    <property type="match status" value="1"/>
</dbReference>
<evidence type="ECO:0000259" key="18">
    <source>
        <dbReference type="PROSITE" id="PS50112"/>
    </source>
</evidence>
<dbReference type="CDD" id="cd00130">
    <property type="entry name" value="PAS"/>
    <property type="match status" value="3"/>
</dbReference>
<evidence type="ECO:0000256" key="1">
    <source>
        <dbReference type="ARBA" id="ARBA00000085"/>
    </source>
</evidence>
<evidence type="ECO:0000256" key="6">
    <source>
        <dbReference type="ARBA" id="ARBA00022692"/>
    </source>
</evidence>
<dbReference type="RefSeq" id="WP_183819645.1">
    <property type="nucleotide sequence ID" value="NZ_JACHOB010000007.1"/>
</dbReference>
<dbReference type="SMART" id="SM00387">
    <property type="entry name" value="HATPase_c"/>
    <property type="match status" value="1"/>
</dbReference>
<evidence type="ECO:0000256" key="8">
    <source>
        <dbReference type="ARBA" id="ARBA00022777"/>
    </source>
</evidence>
<keyword evidence="10" id="KW-1133">Transmembrane helix</keyword>
<dbReference type="InterPro" id="IPR000014">
    <property type="entry name" value="PAS"/>
</dbReference>
<dbReference type="Pfam" id="PF02518">
    <property type="entry name" value="HATPase_c"/>
    <property type="match status" value="1"/>
</dbReference>
<evidence type="ECO:0000256" key="9">
    <source>
        <dbReference type="ARBA" id="ARBA00022840"/>
    </source>
</evidence>
<dbReference type="SUPFAM" id="SSF52172">
    <property type="entry name" value="CheY-like"/>
    <property type="match status" value="2"/>
</dbReference>
<evidence type="ECO:0000256" key="14">
    <source>
        <dbReference type="SAM" id="Coils"/>
    </source>
</evidence>
<dbReference type="Gene3D" id="3.40.50.2300">
    <property type="match status" value="2"/>
</dbReference>
<proteinExistence type="predicted"/>
<evidence type="ECO:0000256" key="2">
    <source>
        <dbReference type="ARBA" id="ARBA00004370"/>
    </source>
</evidence>
<keyword evidence="21" id="KW-1185">Reference proteome</keyword>
<evidence type="ECO:0000256" key="15">
    <source>
        <dbReference type="SAM" id="MobiDB-lite"/>
    </source>
</evidence>
<evidence type="ECO:0000259" key="16">
    <source>
        <dbReference type="PROSITE" id="PS50109"/>
    </source>
</evidence>
<dbReference type="AlphaFoldDB" id="A0A840I7F1"/>
<feature type="domain" description="PAS" evidence="18">
    <location>
        <begin position="6"/>
        <end position="78"/>
    </location>
</feature>
<name>A0A840I7F1_9PROT</name>
<feature type="modified residue" description="4-aspartylphosphate" evidence="13">
    <location>
        <position position="708"/>
    </location>
</feature>
<feature type="domain" description="Response regulatory" evidence="17">
    <location>
        <begin position="654"/>
        <end position="775"/>
    </location>
</feature>
<evidence type="ECO:0000256" key="13">
    <source>
        <dbReference type="PROSITE-ProRule" id="PRU00169"/>
    </source>
</evidence>
<evidence type="ECO:0000256" key="12">
    <source>
        <dbReference type="ARBA" id="ARBA00023136"/>
    </source>
</evidence>
<dbReference type="InterPro" id="IPR001789">
    <property type="entry name" value="Sig_transdc_resp-reg_receiver"/>
</dbReference>
<keyword evidence="14" id="KW-0175">Coiled coil</keyword>
<dbReference type="SMART" id="SM00091">
    <property type="entry name" value="PAS"/>
    <property type="match status" value="3"/>
</dbReference>
<dbReference type="SUPFAM" id="SSF55874">
    <property type="entry name" value="ATPase domain of HSP90 chaperone/DNA topoisomerase II/histidine kinase"/>
    <property type="match status" value="1"/>
</dbReference>
<protein>
    <recommendedName>
        <fullName evidence="3">histidine kinase</fullName>
        <ecNumber evidence="3">2.7.13.3</ecNumber>
    </recommendedName>
</protein>
<dbReference type="PRINTS" id="PR00344">
    <property type="entry name" value="BCTRLSENSOR"/>
</dbReference>
<evidence type="ECO:0000313" key="21">
    <source>
        <dbReference type="Proteomes" id="UP000563524"/>
    </source>
</evidence>
<dbReference type="SMART" id="SM00448">
    <property type="entry name" value="REC"/>
    <property type="match status" value="2"/>
</dbReference>
<dbReference type="Gene3D" id="1.10.287.130">
    <property type="match status" value="1"/>
</dbReference>
<dbReference type="Gene3D" id="3.30.565.10">
    <property type="entry name" value="Histidine kinase-like ATPase, C-terminal domain"/>
    <property type="match status" value="1"/>
</dbReference>
<comment type="subcellular location">
    <subcellularLocation>
        <location evidence="2">Membrane</location>
    </subcellularLocation>
</comment>
<dbReference type="InterPro" id="IPR035965">
    <property type="entry name" value="PAS-like_dom_sf"/>
</dbReference>
<dbReference type="EMBL" id="JACHOB010000007">
    <property type="protein sequence ID" value="MBB4660255.1"/>
    <property type="molecule type" value="Genomic_DNA"/>
</dbReference>
<keyword evidence="11" id="KW-0902">Two-component regulatory system</keyword>
<feature type="domain" description="Histidine kinase" evidence="16">
    <location>
        <begin position="419"/>
        <end position="636"/>
    </location>
</feature>
<feature type="domain" description="Response regulatory" evidence="17">
    <location>
        <begin position="805"/>
        <end position="924"/>
    </location>
</feature>
<evidence type="ECO:0000259" key="17">
    <source>
        <dbReference type="PROSITE" id="PS50110"/>
    </source>
</evidence>
<dbReference type="SUPFAM" id="SSF47384">
    <property type="entry name" value="Homodimeric domain of signal transducing histidine kinase"/>
    <property type="match status" value="1"/>
</dbReference>
<organism evidence="20 21">
    <name type="scientific">Parvularcula dongshanensis</name>
    <dbReference type="NCBI Taxonomy" id="1173995"/>
    <lineage>
        <taxon>Bacteria</taxon>
        <taxon>Pseudomonadati</taxon>
        <taxon>Pseudomonadota</taxon>
        <taxon>Alphaproteobacteria</taxon>
        <taxon>Parvularculales</taxon>
        <taxon>Parvularculaceae</taxon>
        <taxon>Parvularcula</taxon>
    </lineage>
</organism>
<feature type="compositionally biased region" description="Basic residues" evidence="15">
    <location>
        <begin position="932"/>
        <end position="942"/>
    </location>
</feature>
<feature type="domain" description="PAS" evidence="18">
    <location>
        <begin position="261"/>
        <end position="334"/>
    </location>
</feature>
<dbReference type="SUPFAM" id="SSF55785">
    <property type="entry name" value="PYP-like sensor domain (PAS domain)"/>
    <property type="match status" value="3"/>
</dbReference>
<dbReference type="NCBIfam" id="TIGR00229">
    <property type="entry name" value="sensory_box"/>
    <property type="match status" value="3"/>
</dbReference>
<dbReference type="FunFam" id="3.30.565.10:FF:000010">
    <property type="entry name" value="Sensor histidine kinase RcsC"/>
    <property type="match status" value="1"/>
</dbReference>
<comment type="catalytic activity">
    <reaction evidence="1">
        <text>ATP + protein L-histidine = ADP + protein N-phospho-L-histidine.</text>
        <dbReference type="EC" id="2.7.13.3"/>
    </reaction>
</comment>
<evidence type="ECO:0000256" key="5">
    <source>
        <dbReference type="ARBA" id="ARBA00022679"/>
    </source>
</evidence>
<feature type="domain" description="PAC" evidence="19">
    <location>
        <begin position="80"/>
        <end position="132"/>
    </location>
</feature>
<feature type="modified residue" description="4-aspartylphosphate" evidence="13">
    <location>
        <position position="854"/>
    </location>
</feature>
<dbReference type="PANTHER" id="PTHR45339">
    <property type="entry name" value="HYBRID SIGNAL TRANSDUCTION HISTIDINE KINASE J"/>
    <property type="match status" value="1"/>
</dbReference>
<comment type="caution">
    <text evidence="20">The sequence shown here is derived from an EMBL/GenBank/DDBJ whole genome shotgun (WGS) entry which is preliminary data.</text>
</comment>
<feature type="domain" description="PAC" evidence="19">
    <location>
        <begin position="208"/>
        <end position="260"/>
    </location>
</feature>
<feature type="region of interest" description="Disordered" evidence="15">
    <location>
        <begin position="922"/>
        <end position="942"/>
    </location>
</feature>
<dbReference type="Gene3D" id="3.30.450.20">
    <property type="entry name" value="PAS domain"/>
    <property type="match status" value="3"/>
</dbReference>
<dbReference type="InterPro" id="IPR003594">
    <property type="entry name" value="HATPase_dom"/>
</dbReference>
<dbReference type="InterPro" id="IPR005467">
    <property type="entry name" value="His_kinase_dom"/>
</dbReference>
<keyword evidence="9" id="KW-0067">ATP-binding</keyword>
<dbReference type="CDD" id="cd00082">
    <property type="entry name" value="HisKA"/>
    <property type="match status" value="1"/>
</dbReference>
<dbReference type="CDD" id="cd17546">
    <property type="entry name" value="REC_hyHK_CKI1_RcsC-like"/>
    <property type="match status" value="2"/>
</dbReference>
<dbReference type="CDD" id="cd16922">
    <property type="entry name" value="HATPase_EvgS-ArcB-TorS-like"/>
    <property type="match status" value="1"/>
</dbReference>
<evidence type="ECO:0000256" key="3">
    <source>
        <dbReference type="ARBA" id="ARBA00012438"/>
    </source>
</evidence>
<dbReference type="PROSITE" id="PS50112">
    <property type="entry name" value="PAS"/>
    <property type="match status" value="3"/>
</dbReference>
<evidence type="ECO:0000313" key="20">
    <source>
        <dbReference type="EMBL" id="MBB4660255.1"/>
    </source>
</evidence>
<sequence>MSAIEKDNHARSLSDVKSYAVCMLDPVGIIQTWNTGAARIKGYSADQIVGQHFSCFYPHEGQVAREPQKALEEAIKTGEYEAQGWRIRRDGQLFWASVVISPNYDDNGELIGFIKITRDCSAERDAHEALSRSERSFRLLVQGVTDYAIYMLDRDGRVASWNAGAERAKGYEADEIIGRHFSCFYPPDSQATGDPAQALETSLRTGTFEAEGWRVRKDGTRFWAMVVIDPVYDEDGTLMGFAKITKDCTERNEAEKTALETAEGFRRLVEGVTDYAIYMLDPGGHVQNWNEGAQRAKGYEASEIVGRHFSAFYAEEDREAGLPQKALAEAREKGKFEAQGWRYRKDGTRFWASVVIDPIYHEGELLGFAKITRDFTDQKQSQEKVERLLEEQRETSRELEVALEVARAASVAKSAFLANMSHEIRTPMNGVLGMAELLVQAELGARERMFAETIYKSGNALLTVINDVLDFSKIEAGKIELDPVPFDLRGAVEDVATLLAATAHEKGIEIAVRCDPALPAMVEGDAGRFRQIITNLAGNAVKFTPEGHVLICVVPGADRNWRVEVTDTGIGIPADKLDSIFDEFAQVEETTTRDFGGTGLGLAITRRLVQLMGGEVGVNSKLSKGSTFWIELPLSAANDAEAVPRGEAKLYGRKVLLVDDVSINLDILEEHCVAWGLTCVRAESGAEAIALLEQAADTTEPFEAVLLDYHMPEMDGLAVAEHIANTEALDPTKIIVLSSVDNDIAISAFRAHGASDYLIKPVRSGQLYTVLTSAFGLKGPVAAKTKRRTGKAPAEMVAAEVPRRRVLVAEDNEVNQLVLQNLLGEDHYEFTFADDGAAAYDAFCAGQFDVVLMDLSMPKMDGMESTKHIRAYETKKGTEPTPIICLSAHALASHRERCLAAGMNDYLSKPIKADELREMIDRWAPGQTGQSRRNRPRRARSS</sequence>
<dbReference type="GO" id="GO:0016020">
    <property type="term" value="C:membrane"/>
    <property type="evidence" value="ECO:0007669"/>
    <property type="project" value="UniProtKB-SubCell"/>
</dbReference>
<dbReference type="SMART" id="SM00086">
    <property type="entry name" value="PAC"/>
    <property type="match status" value="3"/>
</dbReference>
<dbReference type="InterPro" id="IPR003661">
    <property type="entry name" value="HisK_dim/P_dom"/>
</dbReference>
<keyword evidence="12" id="KW-0472">Membrane</keyword>
<feature type="domain" description="PAS" evidence="18">
    <location>
        <begin position="133"/>
        <end position="206"/>
    </location>
</feature>
<feature type="domain" description="PAC" evidence="19">
    <location>
        <begin position="334"/>
        <end position="387"/>
    </location>
</feature>
<dbReference type="InterPro" id="IPR011006">
    <property type="entry name" value="CheY-like_superfamily"/>
</dbReference>
<evidence type="ECO:0000256" key="7">
    <source>
        <dbReference type="ARBA" id="ARBA00022741"/>
    </source>
</evidence>
<dbReference type="GO" id="GO:0000155">
    <property type="term" value="F:phosphorelay sensor kinase activity"/>
    <property type="evidence" value="ECO:0007669"/>
    <property type="project" value="InterPro"/>
</dbReference>
<accession>A0A840I7F1</accession>
<dbReference type="Pfam" id="PF13426">
    <property type="entry name" value="PAS_9"/>
    <property type="match status" value="3"/>
</dbReference>
<evidence type="ECO:0000256" key="4">
    <source>
        <dbReference type="ARBA" id="ARBA00022553"/>
    </source>
</evidence>
<dbReference type="Pfam" id="PF00072">
    <property type="entry name" value="Response_reg"/>
    <property type="match status" value="2"/>
</dbReference>
<dbReference type="PROSITE" id="PS50110">
    <property type="entry name" value="RESPONSE_REGULATORY"/>
    <property type="match status" value="2"/>
</dbReference>
<dbReference type="PROSITE" id="PS50113">
    <property type="entry name" value="PAC"/>
    <property type="match status" value="3"/>
</dbReference>
<evidence type="ECO:0000256" key="10">
    <source>
        <dbReference type="ARBA" id="ARBA00022989"/>
    </source>
</evidence>
<feature type="coiled-coil region" evidence="14">
    <location>
        <begin position="378"/>
        <end position="409"/>
    </location>
</feature>
<dbReference type="FunFam" id="1.10.287.130:FF:000004">
    <property type="entry name" value="Ethylene receptor 1"/>
    <property type="match status" value="1"/>
</dbReference>
<keyword evidence="6" id="KW-0812">Transmembrane</keyword>
<keyword evidence="5" id="KW-0808">Transferase</keyword>
<keyword evidence="4 13" id="KW-0597">Phosphoprotein</keyword>
<keyword evidence="8" id="KW-0418">Kinase</keyword>
<dbReference type="EC" id="2.7.13.3" evidence="3"/>
<evidence type="ECO:0000256" key="11">
    <source>
        <dbReference type="ARBA" id="ARBA00023012"/>
    </source>
</evidence>
<gene>
    <name evidence="20" type="ORF">GGQ59_002805</name>
</gene>
<dbReference type="PROSITE" id="PS50109">
    <property type="entry name" value="HIS_KIN"/>
    <property type="match status" value="1"/>
</dbReference>
<dbReference type="InterPro" id="IPR004358">
    <property type="entry name" value="Sig_transdc_His_kin-like_C"/>
</dbReference>
<dbReference type="InterPro" id="IPR000700">
    <property type="entry name" value="PAS-assoc_C"/>
</dbReference>
<dbReference type="SMART" id="SM00388">
    <property type="entry name" value="HisKA"/>
    <property type="match status" value="1"/>
</dbReference>
<dbReference type="Pfam" id="PF00512">
    <property type="entry name" value="HisKA"/>
    <property type="match status" value="1"/>
</dbReference>
<dbReference type="GO" id="GO:0005524">
    <property type="term" value="F:ATP binding"/>
    <property type="evidence" value="ECO:0007669"/>
    <property type="project" value="UniProtKB-KW"/>
</dbReference>